<name>A0A917MYI6_9BACT</name>
<dbReference type="RefSeq" id="WP_188953447.1">
    <property type="nucleotide sequence ID" value="NZ_BMIB01000003.1"/>
</dbReference>
<organism evidence="6 7">
    <name type="scientific">Filimonas zeae</name>
    <dbReference type="NCBI Taxonomy" id="1737353"/>
    <lineage>
        <taxon>Bacteria</taxon>
        <taxon>Pseudomonadati</taxon>
        <taxon>Bacteroidota</taxon>
        <taxon>Chitinophagia</taxon>
        <taxon>Chitinophagales</taxon>
        <taxon>Chitinophagaceae</taxon>
        <taxon>Filimonas</taxon>
    </lineage>
</organism>
<evidence type="ECO:0000256" key="3">
    <source>
        <dbReference type="ARBA" id="ARBA00023098"/>
    </source>
</evidence>
<comment type="caution">
    <text evidence="6">The sequence shown here is derived from an EMBL/GenBank/DDBJ whole genome shotgun (WGS) entry which is preliminary data.</text>
</comment>
<keyword evidence="2 4" id="KW-0442">Lipid degradation</keyword>
<evidence type="ECO:0000313" key="7">
    <source>
        <dbReference type="Proteomes" id="UP000627292"/>
    </source>
</evidence>
<dbReference type="PANTHER" id="PTHR14226:SF76">
    <property type="entry name" value="NTE FAMILY PROTEIN RSSA"/>
    <property type="match status" value="1"/>
</dbReference>
<dbReference type="InterPro" id="IPR050301">
    <property type="entry name" value="NTE"/>
</dbReference>
<evidence type="ECO:0000313" key="6">
    <source>
        <dbReference type="EMBL" id="GGH70584.1"/>
    </source>
</evidence>
<dbReference type="AlphaFoldDB" id="A0A917MYI6"/>
<dbReference type="GO" id="GO:0016787">
    <property type="term" value="F:hydrolase activity"/>
    <property type="evidence" value="ECO:0007669"/>
    <property type="project" value="UniProtKB-UniRule"/>
</dbReference>
<dbReference type="Pfam" id="PF19143">
    <property type="entry name" value="Omp85_2"/>
    <property type="match status" value="1"/>
</dbReference>
<feature type="active site" description="Nucleophile" evidence="4">
    <location>
        <position position="65"/>
    </location>
</feature>
<evidence type="ECO:0000256" key="4">
    <source>
        <dbReference type="PROSITE-ProRule" id="PRU01161"/>
    </source>
</evidence>
<proteinExistence type="predicted"/>
<reference evidence="6" key="1">
    <citation type="journal article" date="2014" name="Int. J. Syst. Evol. Microbiol.">
        <title>Complete genome sequence of Corynebacterium casei LMG S-19264T (=DSM 44701T), isolated from a smear-ripened cheese.</title>
        <authorList>
            <consortium name="US DOE Joint Genome Institute (JGI-PGF)"/>
            <person name="Walter F."/>
            <person name="Albersmeier A."/>
            <person name="Kalinowski J."/>
            <person name="Ruckert C."/>
        </authorList>
    </citation>
    <scope>NUCLEOTIDE SEQUENCE</scope>
    <source>
        <strain evidence="6">CGMCC 1.15290</strain>
    </source>
</reference>
<keyword evidence="7" id="KW-1185">Reference proteome</keyword>
<dbReference type="GO" id="GO:0016042">
    <property type="term" value="P:lipid catabolic process"/>
    <property type="evidence" value="ECO:0007669"/>
    <property type="project" value="UniProtKB-UniRule"/>
</dbReference>
<evidence type="ECO:0000259" key="5">
    <source>
        <dbReference type="PROSITE" id="PS51635"/>
    </source>
</evidence>
<dbReference type="CDD" id="cd07205">
    <property type="entry name" value="Pat_PNPLA6_PNPLA7_NTE1_like"/>
    <property type="match status" value="1"/>
</dbReference>
<feature type="active site" description="Proton acceptor" evidence="4">
    <location>
        <position position="209"/>
    </location>
</feature>
<dbReference type="SUPFAM" id="SSF52151">
    <property type="entry name" value="FabD/lysophospholipase-like"/>
    <property type="match status" value="1"/>
</dbReference>
<dbReference type="PANTHER" id="PTHR14226">
    <property type="entry name" value="NEUROPATHY TARGET ESTERASE/SWISS CHEESE D.MELANOGASTER"/>
    <property type="match status" value="1"/>
</dbReference>
<accession>A0A917MYI6</accession>
<dbReference type="PROSITE" id="PS51635">
    <property type="entry name" value="PNPLA"/>
    <property type="match status" value="1"/>
</dbReference>
<dbReference type="Proteomes" id="UP000627292">
    <property type="component" value="Unassembled WGS sequence"/>
</dbReference>
<dbReference type="EMBL" id="BMIB01000003">
    <property type="protein sequence ID" value="GGH70584.1"/>
    <property type="molecule type" value="Genomic_DNA"/>
</dbReference>
<sequence>MHYYRPILFIILCVPIFAASQPKQRTRPQLGITLSGGGAKGLAHIGILKAIDSAGLKIDYVTGTSMGSIIGGLYASGYTADTIEKIARCVNWDLMLSNSASLHSMGMEEKEEYDKYAVELPWVNNGFRLPSGMLESEELWLKFSEFFFPVYNIKDFLKLPKKFRCIATDVSSGQAVALDKGEIVSAVRSSMAIPSVFTAVEYQGRKLVDGGIVRNFPVHDALDMGADIVIGSNVSGGLLPKEKINNVFQILLQIAFFREDENTNKEKQLCQVYINHPLENYSMGSFSSSNDIIDEGIETGRQMYPVFKRMADSLNRLYGPEKEKVKPLPAVREVKITDYAIEGLQRTNRYFFLSLMQFVRNRWYTPESLNEHIRVAFGTRYYQKIIYRLEPLTDTTAKIIFTAQEHPLTFAKLGIHYNTFSGISLIGNLTSRDFFVPFSRSRSLVSVNVGENMRIRGEHLQYLDRLNQVSLNALVQLEQIGFNTYNTNSIRDGVYQQLYFKAESNLSVALARKMSLGVGHRFEAFTYTPSISTNNVLEVKGNNQQNNTYAFFKYNTLSNNVYPRKGIRLHLEAGRVYSADPRVNFYRNGKEQSNDTLGFSFGAFARTTFLFDHYVPISQRVTLIEHIQAGFNFMDKMGPLNAYYVGGLSNEFRNQILFAGLNEGTRYSSSVANVQLGVRYQMFSSIFLTGRANLLYHDIVTSNARSNRAGYLSGYSLTFGYNFLLGPLEISAMYSEQSKKVIPYVNLGIPF</sequence>
<dbReference type="InterPro" id="IPR002641">
    <property type="entry name" value="PNPLA_dom"/>
</dbReference>
<feature type="short sequence motif" description="DGA/G" evidence="4">
    <location>
        <begin position="209"/>
        <end position="211"/>
    </location>
</feature>
<dbReference type="Gene3D" id="3.40.1090.10">
    <property type="entry name" value="Cytosolic phospholipase A2 catalytic domain"/>
    <property type="match status" value="2"/>
</dbReference>
<feature type="domain" description="PNPLA" evidence="5">
    <location>
        <begin position="32"/>
        <end position="222"/>
    </location>
</feature>
<dbReference type="InterPro" id="IPR043864">
    <property type="entry name" value="Omp85-like_dom"/>
</dbReference>
<reference evidence="6" key="2">
    <citation type="submission" date="2020-09" db="EMBL/GenBank/DDBJ databases">
        <authorList>
            <person name="Sun Q."/>
            <person name="Zhou Y."/>
        </authorList>
    </citation>
    <scope>NUCLEOTIDE SEQUENCE</scope>
    <source>
        <strain evidence="6">CGMCC 1.15290</strain>
    </source>
</reference>
<feature type="short sequence motif" description="GXGXXG" evidence="4">
    <location>
        <begin position="36"/>
        <end position="41"/>
    </location>
</feature>
<dbReference type="Pfam" id="PF01734">
    <property type="entry name" value="Patatin"/>
    <property type="match status" value="1"/>
</dbReference>
<feature type="short sequence motif" description="GXSXG" evidence="4">
    <location>
        <begin position="63"/>
        <end position="67"/>
    </location>
</feature>
<evidence type="ECO:0000256" key="2">
    <source>
        <dbReference type="ARBA" id="ARBA00022963"/>
    </source>
</evidence>
<dbReference type="InterPro" id="IPR016035">
    <property type="entry name" value="Acyl_Trfase/lysoPLipase"/>
</dbReference>
<keyword evidence="1 4" id="KW-0378">Hydrolase</keyword>
<gene>
    <name evidence="6" type="ORF">GCM10011379_29030</name>
</gene>
<evidence type="ECO:0000256" key="1">
    <source>
        <dbReference type="ARBA" id="ARBA00022801"/>
    </source>
</evidence>
<keyword evidence="3 4" id="KW-0443">Lipid metabolism</keyword>
<protein>
    <submittedName>
        <fullName evidence="6">Patatin</fullName>
    </submittedName>
</protein>